<proteinExistence type="predicted"/>
<protein>
    <submittedName>
        <fullName evidence="1">Uncharacterized protein</fullName>
    </submittedName>
</protein>
<dbReference type="EMBL" id="CAUOFW020000818">
    <property type="protein sequence ID" value="CAK9137424.1"/>
    <property type="molecule type" value="Genomic_DNA"/>
</dbReference>
<feature type="non-terminal residue" evidence="1">
    <location>
        <position position="1"/>
    </location>
</feature>
<evidence type="ECO:0000313" key="2">
    <source>
        <dbReference type="Proteomes" id="UP001642360"/>
    </source>
</evidence>
<sequence>RSLLSLEKKNRELRGVVLVEWLVVHAFGVCEKEALGTQAVATPILVSKPGEKGRRAGVWACLGRC</sequence>
<dbReference type="AlphaFoldDB" id="A0ABC8R3B7"/>
<accession>A0ABC8R3B7</accession>
<reference evidence="1 2" key="1">
    <citation type="submission" date="2024-02" db="EMBL/GenBank/DDBJ databases">
        <authorList>
            <person name="Vignale AGUSTIN F."/>
            <person name="Sosa J E."/>
            <person name="Modenutti C."/>
        </authorList>
    </citation>
    <scope>NUCLEOTIDE SEQUENCE [LARGE SCALE GENOMIC DNA]</scope>
</reference>
<keyword evidence="2" id="KW-1185">Reference proteome</keyword>
<organism evidence="1 2">
    <name type="scientific">Ilex paraguariensis</name>
    <name type="common">yerba mate</name>
    <dbReference type="NCBI Taxonomy" id="185542"/>
    <lineage>
        <taxon>Eukaryota</taxon>
        <taxon>Viridiplantae</taxon>
        <taxon>Streptophyta</taxon>
        <taxon>Embryophyta</taxon>
        <taxon>Tracheophyta</taxon>
        <taxon>Spermatophyta</taxon>
        <taxon>Magnoliopsida</taxon>
        <taxon>eudicotyledons</taxon>
        <taxon>Gunneridae</taxon>
        <taxon>Pentapetalae</taxon>
        <taxon>asterids</taxon>
        <taxon>campanulids</taxon>
        <taxon>Aquifoliales</taxon>
        <taxon>Aquifoliaceae</taxon>
        <taxon>Ilex</taxon>
    </lineage>
</organism>
<gene>
    <name evidence="1" type="ORF">ILEXP_LOCUS4440</name>
</gene>
<comment type="caution">
    <text evidence="1">The sequence shown here is derived from an EMBL/GenBank/DDBJ whole genome shotgun (WGS) entry which is preliminary data.</text>
</comment>
<name>A0ABC8R3B7_9AQUA</name>
<dbReference type="Proteomes" id="UP001642360">
    <property type="component" value="Unassembled WGS sequence"/>
</dbReference>
<evidence type="ECO:0000313" key="1">
    <source>
        <dbReference type="EMBL" id="CAK9137424.1"/>
    </source>
</evidence>